<evidence type="ECO:0000313" key="4">
    <source>
        <dbReference type="EMBL" id="KAL3867465.1"/>
    </source>
</evidence>
<dbReference type="Gene3D" id="1.10.510.10">
    <property type="entry name" value="Transferase(Phosphotransferase) domain 1"/>
    <property type="match status" value="1"/>
</dbReference>
<reference evidence="4 5" key="1">
    <citation type="submission" date="2024-11" db="EMBL/GenBank/DDBJ databases">
        <title>Chromosome-level genome assembly of the freshwater bivalve Anodonta woodiana.</title>
        <authorList>
            <person name="Chen X."/>
        </authorList>
    </citation>
    <scope>NUCLEOTIDE SEQUENCE [LARGE SCALE GENOMIC DNA]</scope>
    <source>
        <strain evidence="4">MN2024</strain>
        <tissue evidence="4">Gills</tissue>
    </source>
</reference>
<proteinExistence type="predicted"/>
<dbReference type="PANTHER" id="PTHR24347">
    <property type="entry name" value="SERINE/THREONINE-PROTEIN KINASE"/>
    <property type="match status" value="1"/>
</dbReference>
<evidence type="ECO:0000259" key="3">
    <source>
        <dbReference type="PROSITE" id="PS50011"/>
    </source>
</evidence>
<dbReference type="Pfam" id="PF00069">
    <property type="entry name" value="Pkinase"/>
    <property type="match status" value="1"/>
</dbReference>
<name>A0ABD3W1M8_SINWO</name>
<keyword evidence="1" id="KW-0547">Nucleotide-binding</keyword>
<dbReference type="SUPFAM" id="SSF56112">
    <property type="entry name" value="Protein kinase-like (PK-like)"/>
    <property type="match status" value="1"/>
</dbReference>
<dbReference type="InterPro" id="IPR000719">
    <property type="entry name" value="Prot_kinase_dom"/>
</dbReference>
<comment type="caution">
    <text evidence="4">The sequence shown here is derived from an EMBL/GenBank/DDBJ whole genome shotgun (WGS) entry which is preliminary data.</text>
</comment>
<organism evidence="4 5">
    <name type="scientific">Sinanodonta woodiana</name>
    <name type="common">Chinese pond mussel</name>
    <name type="synonym">Anodonta woodiana</name>
    <dbReference type="NCBI Taxonomy" id="1069815"/>
    <lineage>
        <taxon>Eukaryota</taxon>
        <taxon>Metazoa</taxon>
        <taxon>Spiralia</taxon>
        <taxon>Lophotrochozoa</taxon>
        <taxon>Mollusca</taxon>
        <taxon>Bivalvia</taxon>
        <taxon>Autobranchia</taxon>
        <taxon>Heteroconchia</taxon>
        <taxon>Palaeoheterodonta</taxon>
        <taxon>Unionida</taxon>
        <taxon>Unionoidea</taxon>
        <taxon>Unionidae</taxon>
        <taxon>Unioninae</taxon>
        <taxon>Sinanodonta</taxon>
    </lineage>
</organism>
<feature type="domain" description="Protein kinase" evidence="3">
    <location>
        <begin position="29"/>
        <end position="282"/>
    </location>
</feature>
<dbReference type="PROSITE" id="PS50011">
    <property type="entry name" value="PROTEIN_KINASE_DOM"/>
    <property type="match status" value="1"/>
</dbReference>
<dbReference type="FunFam" id="1.10.510.10:FF:000571">
    <property type="entry name" value="Maternal embryonic leucine zipper kinase"/>
    <property type="match status" value="1"/>
</dbReference>
<evidence type="ECO:0000256" key="2">
    <source>
        <dbReference type="ARBA" id="ARBA00022840"/>
    </source>
</evidence>
<evidence type="ECO:0000256" key="1">
    <source>
        <dbReference type="ARBA" id="ARBA00022741"/>
    </source>
</evidence>
<dbReference type="GO" id="GO:0005524">
    <property type="term" value="F:ATP binding"/>
    <property type="evidence" value="ECO:0007669"/>
    <property type="project" value="UniProtKB-KW"/>
</dbReference>
<dbReference type="AlphaFoldDB" id="A0ABD3W1M8"/>
<dbReference type="Gene3D" id="3.30.200.20">
    <property type="entry name" value="Phosphorylase Kinase, domain 1"/>
    <property type="match status" value="1"/>
</dbReference>
<dbReference type="Proteomes" id="UP001634394">
    <property type="component" value="Unassembled WGS sequence"/>
</dbReference>
<dbReference type="InterPro" id="IPR011009">
    <property type="entry name" value="Kinase-like_dom_sf"/>
</dbReference>
<protein>
    <recommendedName>
        <fullName evidence="3">Protein kinase domain-containing protein</fullName>
    </recommendedName>
</protein>
<accession>A0ABD3W1M8</accession>
<sequence length="311" mass="35871">MHYERLSDIDDDNLWLIGTNQRQTFGDLYDLGKKLGGRFGSFICICRRKSFSVSNAVKIIDKNEKTRRSKVDIKQCLQHMNENVVRLLDVFETPKQIILIQELTSGGELFDRIVVMGHYSERVAANAVHQILNGLAVLHKFGIVHNNLKPENLLYADSSETAPLKISDHCLSTIFANEIIKQRMRDSPEYCAPEMFDGRITSSSVDIWSVGVITYILLCGYQPFQHNQRNMLFKQILKGNFKFTSPAWDSITENGKDFVKRLLSVDVYKRPTVRQALVHPWARGIAAKHEYLEDTQRKIKEFNHKRKQSIQ</sequence>
<keyword evidence="5" id="KW-1185">Reference proteome</keyword>
<dbReference type="EMBL" id="JBJQND010000009">
    <property type="protein sequence ID" value="KAL3867465.1"/>
    <property type="molecule type" value="Genomic_DNA"/>
</dbReference>
<gene>
    <name evidence="4" type="ORF">ACJMK2_044667</name>
</gene>
<evidence type="ECO:0000313" key="5">
    <source>
        <dbReference type="Proteomes" id="UP001634394"/>
    </source>
</evidence>
<keyword evidence="2" id="KW-0067">ATP-binding</keyword>